<proteinExistence type="predicted"/>
<dbReference type="AlphaFoldDB" id="A0A3B0Y9M4"/>
<name>A0A3B0Y9M4_9ZZZZ</name>
<gene>
    <name evidence="2" type="ORF">MNBD_GAMMA13-1353</name>
</gene>
<dbReference type="PROSITE" id="PS50851">
    <property type="entry name" value="CHEW"/>
    <property type="match status" value="1"/>
</dbReference>
<dbReference type="EMBL" id="UOFK01000028">
    <property type="protein sequence ID" value="VAW73073.1"/>
    <property type="molecule type" value="Genomic_DNA"/>
</dbReference>
<protein>
    <recommendedName>
        <fullName evidence="1">CheW-like domain-containing protein</fullName>
    </recommendedName>
</protein>
<evidence type="ECO:0000259" key="1">
    <source>
        <dbReference type="PROSITE" id="PS50851"/>
    </source>
</evidence>
<accession>A0A3B0Y9M4</accession>
<dbReference type="GO" id="GO:0007165">
    <property type="term" value="P:signal transduction"/>
    <property type="evidence" value="ECO:0007669"/>
    <property type="project" value="InterPro"/>
</dbReference>
<dbReference type="InterPro" id="IPR036061">
    <property type="entry name" value="CheW-like_dom_sf"/>
</dbReference>
<reference evidence="2" key="1">
    <citation type="submission" date="2018-06" db="EMBL/GenBank/DDBJ databases">
        <authorList>
            <person name="Zhirakovskaya E."/>
        </authorList>
    </citation>
    <scope>NUCLEOTIDE SEQUENCE</scope>
</reference>
<dbReference type="Gene3D" id="2.30.30.40">
    <property type="entry name" value="SH3 Domains"/>
    <property type="match status" value="1"/>
</dbReference>
<dbReference type="Gene3D" id="2.40.50.180">
    <property type="entry name" value="CheA-289, Domain 4"/>
    <property type="match status" value="1"/>
</dbReference>
<dbReference type="Pfam" id="PF01584">
    <property type="entry name" value="CheW"/>
    <property type="match status" value="1"/>
</dbReference>
<dbReference type="GO" id="GO:0006935">
    <property type="term" value="P:chemotaxis"/>
    <property type="evidence" value="ECO:0007669"/>
    <property type="project" value="InterPro"/>
</dbReference>
<evidence type="ECO:0000313" key="2">
    <source>
        <dbReference type="EMBL" id="VAW73073.1"/>
    </source>
</evidence>
<dbReference type="InterPro" id="IPR002545">
    <property type="entry name" value="CheW-lke_dom"/>
</dbReference>
<feature type="domain" description="CheW-like" evidence="1">
    <location>
        <begin position="7"/>
        <end position="151"/>
    </location>
</feature>
<organism evidence="2">
    <name type="scientific">hydrothermal vent metagenome</name>
    <dbReference type="NCBI Taxonomy" id="652676"/>
    <lineage>
        <taxon>unclassified sequences</taxon>
        <taxon>metagenomes</taxon>
        <taxon>ecological metagenomes</taxon>
    </lineage>
</organism>
<dbReference type="SUPFAM" id="SSF50341">
    <property type="entry name" value="CheW-like"/>
    <property type="match status" value="1"/>
</dbReference>
<sequence>MNAVVESVRSLWVPLNGLNLLLPNVAIAEVINYQPLDLIQDGPEWLLGHLHWREQDLPVISMESVCGYNLPKAERGARISVLNSVQANSELPFYAIVTSDIPRLIQATADDLGESLAADHPSSDSITDYVQIGNEKAMIPNLDNIQSLVASVWKDFR</sequence>
<dbReference type="SMART" id="SM00260">
    <property type="entry name" value="CheW"/>
    <property type="match status" value="1"/>
</dbReference>